<evidence type="ECO:0000313" key="2">
    <source>
        <dbReference type="Proteomes" id="UP000216020"/>
    </source>
</evidence>
<keyword evidence="2" id="KW-1185">Reference proteome</keyword>
<gene>
    <name evidence="1" type="ORF">CAL29_25970</name>
</gene>
<reference evidence="2" key="1">
    <citation type="submission" date="2017-05" db="EMBL/GenBank/DDBJ databases">
        <title>Complete and WGS of Bordetella genogroups.</title>
        <authorList>
            <person name="Spilker T."/>
            <person name="Lipuma J."/>
        </authorList>
    </citation>
    <scope>NUCLEOTIDE SEQUENCE [LARGE SCALE GENOMIC DNA]</scope>
    <source>
        <strain evidence="2">AU16122</strain>
    </source>
</reference>
<organism evidence="1 2">
    <name type="scientific">Bordetella genomosp. 10</name>
    <dbReference type="NCBI Taxonomy" id="1416804"/>
    <lineage>
        <taxon>Bacteria</taxon>
        <taxon>Pseudomonadati</taxon>
        <taxon>Pseudomonadota</taxon>
        <taxon>Betaproteobacteria</taxon>
        <taxon>Burkholderiales</taxon>
        <taxon>Alcaligenaceae</taxon>
        <taxon>Bordetella</taxon>
    </lineage>
</organism>
<protein>
    <recommendedName>
        <fullName evidence="3">DUF2262 domain-containing protein</fullName>
    </recommendedName>
</protein>
<dbReference type="EMBL" id="NEVM01000005">
    <property type="protein sequence ID" value="OZI31365.1"/>
    <property type="molecule type" value="Genomic_DNA"/>
</dbReference>
<comment type="caution">
    <text evidence="1">The sequence shown here is derived from an EMBL/GenBank/DDBJ whole genome shotgun (WGS) entry which is preliminary data.</text>
</comment>
<sequence length="144" mass="16257">MVDPHFVQDQEEPELWAAEQVSFASGRPPIHVMMQTAGEAPTAYGVRNLKALLRVLEERIEAAAELLLENYSRDDWLEAGVPPDQLPPGDSVSAMVDHATLRAVWLFDEDAEDYELWFTLPWDDEHTYDVEFQGGEPIACSVNE</sequence>
<evidence type="ECO:0008006" key="3">
    <source>
        <dbReference type="Google" id="ProtNLM"/>
    </source>
</evidence>
<name>A0A261S2F7_9BORD</name>
<dbReference type="AlphaFoldDB" id="A0A261S2F7"/>
<dbReference type="RefSeq" id="WP_094855775.1">
    <property type="nucleotide sequence ID" value="NZ_NEVM01000005.1"/>
</dbReference>
<proteinExistence type="predicted"/>
<dbReference type="OrthoDB" id="8634610at2"/>
<evidence type="ECO:0000313" key="1">
    <source>
        <dbReference type="EMBL" id="OZI31365.1"/>
    </source>
</evidence>
<accession>A0A261S2F7</accession>
<dbReference type="Proteomes" id="UP000216020">
    <property type="component" value="Unassembled WGS sequence"/>
</dbReference>